<feature type="domain" description="Four-carbon acid sugar kinase N-terminal" evidence="7">
    <location>
        <begin position="3"/>
        <end position="225"/>
    </location>
</feature>
<comment type="caution">
    <text evidence="9">The sequence shown here is derived from an EMBL/GenBank/DDBJ whole genome shotgun (WGS) entry which is preliminary data.</text>
</comment>
<keyword evidence="2" id="KW-0808">Transferase</keyword>
<dbReference type="Pfam" id="PF07005">
    <property type="entry name" value="SBD_N"/>
    <property type="match status" value="1"/>
</dbReference>
<protein>
    <recommendedName>
        <fullName evidence="11">Serine kinase</fullName>
    </recommendedName>
</protein>
<dbReference type="NCBIfam" id="NF047819">
    <property type="entry name" value="ThrnKinDtnkGamma"/>
    <property type="match status" value="1"/>
</dbReference>
<dbReference type="OrthoDB" id="191465at2"/>
<dbReference type="Gene3D" id="3.40.980.20">
    <property type="entry name" value="Four-carbon acid sugar kinase, nucleotide binding domain"/>
    <property type="match status" value="1"/>
</dbReference>
<accession>A0A1S8CGL4</accession>
<evidence type="ECO:0000313" key="9">
    <source>
        <dbReference type="EMBL" id="OMQ20832.1"/>
    </source>
</evidence>
<dbReference type="InterPro" id="IPR010737">
    <property type="entry name" value="4-carb_acid_sugar_kinase_N"/>
</dbReference>
<evidence type="ECO:0000313" key="10">
    <source>
        <dbReference type="Proteomes" id="UP000216021"/>
    </source>
</evidence>
<keyword evidence="4" id="KW-0418">Kinase</keyword>
<evidence type="ECO:0000256" key="1">
    <source>
        <dbReference type="ARBA" id="ARBA00005715"/>
    </source>
</evidence>
<evidence type="ECO:0008006" key="11">
    <source>
        <dbReference type="Google" id="ProtNLM"/>
    </source>
</evidence>
<dbReference type="EMBL" id="MOXD01000010">
    <property type="protein sequence ID" value="OMQ20832.1"/>
    <property type="molecule type" value="Genomic_DNA"/>
</dbReference>
<keyword evidence="10" id="KW-1185">Reference proteome</keyword>
<evidence type="ECO:0000259" key="8">
    <source>
        <dbReference type="Pfam" id="PF17042"/>
    </source>
</evidence>
<dbReference type="AlphaFoldDB" id="A0A1S8CGL4"/>
<name>A0A1S8CGL4_9GAMM</name>
<evidence type="ECO:0000256" key="5">
    <source>
        <dbReference type="ARBA" id="ARBA00022840"/>
    </source>
</evidence>
<sequence>MKMIVIADDFTGANDTGVQLAKKGARTDVVLNDSPRSIQRTDVLVINTESRALTAAMAKAKVTAALRPYCQSDAPPLVYKKIDSTFRGNVGAEVEAAMNACGAQLAIVAAAIPAAGRVTRNGQCWVNGVPLAETEFASDPKTPIVSSHIKTLIGLQSDYPVYELDLLTVRGGKLGAELQQIGRTGPAMVVVDAENDGDLALLAQATLQLSARYLLVGAAGLANALPASCYLATRQRLPVLVVAGSMSEATQQQILFAAEEKLLGVVEVDVEGLLQPSRQHAQEAIAHQATAVLRDGQHCVLRTCRDANARQMIDLLCERHHLTRQQLGDRISEALGAITLAIINQSQIGGLFLTGGDIAIAVARALGAEGYRITHEVAPCVPCGTFVNSEIDDLPVITKAGGFGGASTLRDALYFIEEMYSGK</sequence>
<keyword evidence="5" id="KW-0067">ATP-binding</keyword>
<gene>
    <name evidence="9" type="ORF">BMI79_17080</name>
</gene>
<dbReference type="STRING" id="2034155.BMI79_17080"/>
<dbReference type="GO" id="GO:0016301">
    <property type="term" value="F:kinase activity"/>
    <property type="evidence" value="ECO:0007669"/>
    <property type="project" value="UniProtKB-KW"/>
</dbReference>
<dbReference type="SUPFAM" id="SSF142764">
    <property type="entry name" value="YgbK-like"/>
    <property type="match status" value="1"/>
</dbReference>
<dbReference type="GO" id="GO:0005524">
    <property type="term" value="F:ATP binding"/>
    <property type="evidence" value="ECO:0007669"/>
    <property type="project" value="UniProtKB-KW"/>
</dbReference>
<dbReference type="InterPro" id="IPR042213">
    <property type="entry name" value="NBD_C_sf"/>
</dbReference>
<reference evidence="9 10" key="1">
    <citation type="submission" date="2016-11" db="EMBL/GenBank/DDBJ databases">
        <title>Rahnella oryzae sp. nov., isolated from rice root.</title>
        <authorList>
            <person name="Zhang X.-X."/>
            <person name="Zhang J."/>
        </authorList>
    </citation>
    <scope>NUCLEOTIDE SEQUENCE [LARGE SCALE GENOMIC DNA]</scope>
    <source>
        <strain evidence="9 10">J11-6</strain>
    </source>
</reference>
<dbReference type="Pfam" id="PF17042">
    <property type="entry name" value="NBD_C"/>
    <property type="match status" value="1"/>
</dbReference>
<dbReference type="InterPro" id="IPR037051">
    <property type="entry name" value="4-carb_acid_sugar_kinase_N_sf"/>
</dbReference>
<dbReference type="InterPro" id="IPR031475">
    <property type="entry name" value="NBD_C"/>
</dbReference>
<evidence type="ECO:0000256" key="4">
    <source>
        <dbReference type="ARBA" id="ARBA00022777"/>
    </source>
</evidence>
<keyword evidence="6" id="KW-0119">Carbohydrate metabolism</keyword>
<organism evidence="9 10">
    <name type="scientific">Serratia oryzae</name>
    <dbReference type="NCBI Taxonomy" id="2034155"/>
    <lineage>
        <taxon>Bacteria</taxon>
        <taxon>Pseudomonadati</taxon>
        <taxon>Pseudomonadota</taxon>
        <taxon>Gammaproteobacteria</taxon>
        <taxon>Enterobacterales</taxon>
        <taxon>Yersiniaceae</taxon>
        <taxon>Serratia</taxon>
    </lineage>
</organism>
<feature type="domain" description="Four-carbon acid sugar kinase nucleotide binding" evidence="8">
    <location>
        <begin position="240"/>
        <end position="409"/>
    </location>
</feature>
<keyword evidence="3" id="KW-0547">Nucleotide-binding</keyword>
<evidence type="ECO:0000256" key="2">
    <source>
        <dbReference type="ARBA" id="ARBA00022679"/>
    </source>
</evidence>
<dbReference type="Proteomes" id="UP000216021">
    <property type="component" value="Unassembled WGS sequence"/>
</dbReference>
<dbReference type="Gene3D" id="3.40.50.10840">
    <property type="entry name" value="Putative sugar-binding, N-terminal domain"/>
    <property type="match status" value="1"/>
</dbReference>
<comment type="similarity">
    <text evidence="1">Belongs to the four-carbon acid sugar kinase family.</text>
</comment>
<proteinExistence type="inferred from homology"/>
<evidence type="ECO:0000256" key="6">
    <source>
        <dbReference type="ARBA" id="ARBA00023277"/>
    </source>
</evidence>
<dbReference type="RefSeq" id="WP_076943399.1">
    <property type="nucleotide sequence ID" value="NZ_MOXD01000010.1"/>
</dbReference>
<evidence type="ECO:0000256" key="3">
    <source>
        <dbReference type="ARBA" id="ARBA00022741"/>
    </source>
</evidence>
<evidence type="ECO:0000259" key="7">
    <source>
        <dbReference type="Pfam" id="PF07005"/>
    </source>
</evidence>